<evidence type="ECO:0000313" key="3">
    <source>
        <dbReference type="WBParaSite" id="Hba_14378"/>
    </source>
</evidence>
<keyword evidence="2" id="KW-1185">Reference proteome</keyword>
<protein>
    <submittedName>
        <fullName evidence="3">Secreted protein</fullName>
    </submittedName>
</protein>
<reference evidence="3" key="1">
    <citation type="submission" date="2016-11" db="UniProtKB">
        <authorList>
            <consortium name="WormBaseParasite"/>
        </authorList>
    </citation>
    <scope>IDENTIFICATION</scope>
</reference>
<dbReference type="AlphaFoldDB" id="A0A1I7X9M8"/>
<proteinExistence type="predicted"/>
<dbReference type="Proteomes" id="UP000095283">
    <property type="component" value="Unplaced"/>
</dbReference>
<keyword evidence="1" id="KW-0472">Membrane</keyword>
<sequence>MLQISIFYLALWFVSVLLYLVICVYFLETTPPPAEVRHNIKWDFGYWTGTSKRMRQLIGTLVPLDPNGSCWKSLERRIYAQFFISALYLYINKYN</sequence>
<organism evidence="2 3">
    <name type="scientific">Heterorhabditis bacteriophora</name>
    <name type="common">Entomopathogenic nematode worm</name>
    <dbReference type="NCBI Taxonomy" id="37862"/>
    <lineage>
        <taxon>Eukaryota</taxon>
        <taxon>Metazoa</taxon>
        <taxon>Ecdysozoa</taxon>
        <taxon>Nematoda</taxon>
        <taxon>Chromadorea</taxon>
        <taxon>Rhabditida</taxon>
        <taxon>Rhabditina</taxon>
        <taxon>Rhabditomorpha</taxon>
        <taxon>Strongyloidea</taxon>
        <taxon>Heterorhabditidae</taxon>
        <taxon>Heterorhabditis</taxon>
    </lineage>
</organism>
<accession>A0A1I7X9M8</accession>
<feature type="transmembrane region" description="Helical" evidence="1">
    <location>
        <begin position="6"/>
        <end position="27"/>
    </location>
</feature>
<dbReference type="WBParaSite" id="Hba_14378">
    <property type="protein sequence ID" value="Hba_14378"/>
    <property type="gene ID" value="Hba_14378"/>
</dbReference>
<keyword evidence="1" id="KW-1133">Transmembrane helix</keyword>
<keyword evidence="1" id="KW-0812">Transmembrane</keyword>
<name>A0A1I7X9M8_HETBA</name>
<evidence type="ECO:0000256" key="1">
    <source>
        <dbReference type="SAM" id="Phobius"/>
    </source>
</evidence>
<evidence type="ECO:0000313" key="2">
    <source>
        <dbReference type="Proteomes" id="UP000095283"/>
    </source>
</evidence>